<dbReference type="AlphaFoldDB" id="A0A0A9DX29"/>
<sequence length="57" mass="6579">MFRGSLENHLFRSNTSAPICRDQWLSTSSCFCDITFTCCFIFFLGQYIVLSFSNANH</sequence>
<evidence type="ECO:0000313" key="2">
    <source>
        <dbReference type="EMBL" id="JAD91253.1"/>
    </source>
</evidence>
<keyword evidence="1" id="KW-1133">Transmembrane helix</keyword>
<evidence type="ECO:0000256" key="1">
    <source>
        <dbReference type="SAM" id="Phobius"/>
    </source>
</evidence>
<feature type="transmembrane region" description="Helical" evidence="1">
    <location>
        <begin position="34"/>
        <end position="52"/>
    </location>
</feature>
<reference evidence="2" key="2">
    <citation type="journal article" date="2015" name="Data Brief">
        <title>Shoot transcriptome of the giant reed, Arundo donax.</title>
        <authorList>
            <person name="Barrero R.A."/>
            <person name="Guerrero F.D."/>
            <person name="Moolhuijzen P."/>
            <person name="Goolsby J.A."/>
            <person name="Tidwell J."/>
            <person name="Bellgard S.E."/>
            <person name="Bellgard M.I."/>
        </authorList>
    </citation>
    <scope>NUCLEOTIDE SEQUENCE</scope>
    <source>
        <tissue evidence="2">Shoot tissue taken approximately 20 cm above the soil surface</tissue>
    </source>
</reference>
<proteinExistence type="predicted"/>
<organism evidence="2">
    <name type="scientific">Arundo donax</name>
    <name type="common">Giant reed</name>
    <name type="synonym">Donax arundinaceus</name>
    <dbReference type="NCBI Taxonomy" id="35708"/>
    <lineage>
        <taxon>Eukaryota</taxon>
        <taxon>Viridiplantae</taxon>
        <taxon>Streptophyta</taxon>
        <taxon>Embryophyta</taxon>
        <taxon>Tracheophyta</taxon>
        <taxon>Spermatophyta</taxon>
        <taxon>Magnoliopsida</taxon>
        <taxon>Liliopsida</taxon>
        <taxon>Poales</taxon>
        <taxon>Poaceae</taxon>
        <taxon>PACMAD clade</taxon>
        <taxon>Arundinoideae</taxon>
        <taxon>Arundineae</taxon>
        <taxon>Arundo</taxon>
    </lineage>
</organism>
<keyword evidence="1" id="KW-0812">Transmembrane</keyword>
<reference evidence="2" key="1">
    <citation type="submission" date="2014-09" db="EMBL/GenBank/DDBJ databases">
        <authorList>
            <person name="Magalhaes I.L.F."/>
            <person name="Oliveira U."/>
            <person name="Santos F.R."/>
            <person name="Vidigal T.H.D.A."/>
            <person name="Brescovit A.D."/>
            <person name="Santos A.J."/>
        </authorList>
    </citation>
    <scope>NUCLEOTIDE SEQUENCE</scope>
    <source>
        <tissue evidence="2">Shoot tissue taken approximately 20 cm above the soil surface</tissue>
    </source>
</reference>
<keyword evidence="1" id="KW-0472">Membrane</keyword>
<dbReference type="EMBL" id="GBRH01206642">
    <property type="protein sequence ID" value="JAD91253.1"/>
    <property type="molecule type" value="Transcribed_RNA"/>
</dbReference>
<protein>
    <submittedName>
        <fullName evidence="2">Uncharacterized protein</fullName>
    </submittedName>
</protein>
<accession>A0A0A9DX29</accession>
<name>A0A0A9DX29_ARUDO</name>